<name>A0ABS5RYV2_9HYPH</name>
<proteinExistence type="predicted"/>
<gene>
    <name evidence="1" type="ORF">JYU29_16190</name>
</gene>
<comment type="caution">
    <text evidence="1">The sequence shown here is derived from an EMBL/GenBank/DDBJ whole genome shotgun (WGS) entry which is preliminary data.</text>
</comment>
<evidence type="ECO:0000313" key="1">
    <source>
        <dbReference type="EMBL" id="MBS9722235.1"/>
    </source>
</evidence>
<dbReference type="RefSeq" id="WP_213985899.1">
    <property type="nucleotide sequence ID" value="NZ_JAFMNX010000005.1"/>
</dbReference>
<dbReference type="Proteomes" id="UP001297272">
    <property type="component" value="Unassembled WGS sequence"/>
</dbReference>
<reference evidence="1 2" key="1">
    <citation type="submission" date="2021-03" db="EMBL/GenBank/DDBJ databases">
        <title>Tianweitania aestuarii sp. nov., isolated from a tidal flat.</title>
        <authorList>
            <person name="Park S."/>
            <person name="Yoon J.-H."/>
        </authorList>
    </citation>
    <scope>NUCLEOTIDE SEQUENCE [LARGE SCALE GENOMIC DNA]</scope>
    <source>
        <strain evidence="1 2">BSSL-BM11</strain>
    </source>
</reference>
<sequence>MAAAVILPAMETNQNTGRLVRTMAASIALAILAAGCVASETTNNANPNGSSDGTAAQPRMATYSCGEDGSITVESLGNAVRVLGTDGASIDLPASPPSQNARFGGSNQAIVLEGGEALYMVSGKPTLSCQRS</sequence>
<organism evidence="1 2">
    <name type="scientific">Tianweitania aestuarii</name>
    <dbReference type="NCBI Taxonomy" id="2814886"/>
    <lineage>
        <taxon>Bacteria</taxon>
        <taxon>Pseudomonadati</taxon>
        <taxon>Pseudomonadota</taxon>
        <taxon>Alphaproteobacteria</taxon>
        <taxon>Hyphomicrobiales</taxon>
        <taxon>Phyllobacteriaceae</taxon>
        <taxon>Tianweitania</taxon>
    </lineage>
</organism>
<accession>A0ABS5RYV2</accession>
<dbReference type="EMBL" id="JAFMNX010000005">
    <property type="protein sequence ID" value="MBS9722235.1"/>
    <property type="molecule type" value="Genomic_DNA"/>
</dbReference>
<keyword evidence="2" id="KW-1185">Reference proteome</keyword>
<evidence type="ECO:0008006" key="3">
    <source>
        <dbReference type="Google" id="ProtNLM"/>
    </source>
</evidence>
<protein>
    <recommendedName>
        <fullName evidence="3">C-type lysozyme inhibitor domain-containing protein</fullName>
    </recommendedName>
</protein>
<evidence type="ECO:0000313" key="2">
    <source>
        <dbReference type="Proteomes" id="UP001297272"/>
    </source>
</evidence>